<evidence type="ECO:0000256" key="1">
    <source>
        <dbReference type="ARBA" id="ARBA00022729"/>
    </source>
</evidence>
<evidence type="ECO:0000256" key="2">
    <source>
        <dbReference type="SAM" id="SignalP"/>
    </source>
</evidence>
<dbReference type="AlphaFoldDB" id="A0A948W8F9"/>
<dbReference type="PANTHER" id="PTHR35038">
    <property type="entry name" value="DISSIMILATORY SULFITE REDUCTASE SIRA"/>
    <property type="match status" value="1"/>
</dbReference>
<dbReference type="InterPro" id="IPR036280">
    <property type="entry name" value="Multihaem_cyt_sf"/>
</dbReference>
<proteinExistence type="predicted"/>
<dbReference type="Pfam" id="PF13447">
    <property type="entry name" value="Multi-haem_cyto"/>
    <property type="match status" value="1"/>
</dbReference>
<dbReference type="SUPFAM" id="SSF48695">
    <property type="entry name" value="Multiheme cytochromes"/>
    <property type="match status" value="1"/>
</dbReference>
<evidence type="ECO:0000259" key="3">
    <source>
        <dbReference type="Pfam" id="PF13435"/>
    </source>
</evidence>
<evidence type="ECO:0000313" key="5">
    <source>
        <dbReference type="Proteomes" id="UP000777784"/>
    </source>
</evidence>
<feature type="chain" id="PRO_5037945686" evidence="2">
    <location>
        <begin position="22"/>
        <end position="498"/>
    </location>
</feature>
<keyword evidence="1 2" id="KW-0732">Signal</keyword>
<dbReference type="InterPro" id="IPR023155">
    <property type="entry name" value="Cyt_c-552/4"/>
</dbReference>
<dbReference type="Proteomes" id="UP000777784">
    <property type="component" value="Unassembled WGS sequence"/>
</dbReference>
<gene>
    <name evidence="4" type="ORF">KJ970_20370</name>
</gene>
<organism evidence="4 5">
    <name type="scientific">Eiseniibacteriota bacterium</name>
    <dbReference type="NCBI Taxonomy" id="2212470"/>
    <lineage>
        <taxon>Bacteria</taxon>
        <taxon>Candidatus Eiseniibacteriota</taxon>
    </lineage>
</organism>
<accession>A0A948W8F9</accession>
<dbReference type="Gene3D" id="1.20.850.10">
    <property type="entry name" value="Hydroxylamine Oxidoreductase, Chain A, domain 2"/>
    <property type="match status" value="1"/>
</dbReference>
<evidence type="ECO:0000313" key="4">
    <source>
        <dbReference type="EMBL" id="MBU2693280.1"/>
    </source>
</evidence>
<dbReference type="Gene3D" id="1.10.780.10">
    <property type="entry name" value="Hydroxylamine Oxidoreductase, Chain A, domain 1"/>
    <property type="match status" value="1"/>
</dbReference>
<reference evidence="4" key="1">
    <citation type="submission" date="2021-05" db="EMBL/GenBank/DDBJ databases">
        <title>Energy efficiency and biological interactions define the core microbiome of deep oligotrophic groundwater.</title>
        <authorList>
            <person name="Mehrshad M."/>
            <person name="Lopez-Fernandez M."/>
            <person name="Bell E."/>
            <person name="Bernier-Latmani R."/>
            <person name="Bertilsson S."/>
            <person name="Dopson M."/>
        </authorList>
    </citation>
    <scope>NUCLEOTIDE SEQUENCE</scope>
    <source>
        <strain evidence="4">Modern_marine.mb.64</strain>
    </source>
</reference>
<name>A0A948W8F9_UNCEI</name>
<dbReference type="Pfam" id="PF13435">
    <property type="entry name" value="Cytochrome_C554"/>
    <property type="match status" value="1"/>
</dbReference>
<comment type="caution">
    <text evidence="4">The sequence shown here is derived from an EMBL/GenBank/DDBJ whole genome shotgun (WGS) entry which is preliminary data.</text>
</comment>
<dbReference type="InterPro" id="IPR051829">
    <property type="entry name" value="Multiheme_Cytochr_ET"/>
</dbReference>
<dbReference type="PANTHER" id="PTHR35038:SF8">
    <property type="entry name" value="C-TYPE POLYHEME CYTOCHROME OMCC"/>
    <property type="match status" value="1"/>
</dbReference>
<feature type="domain" description="Cytochrome c-552/4" evidence="3">
    <location>
        <begin position="37"/>
        <end position="105"/>
    </location>
</feature>
<dbReference type="EMBL" id="JAHJDP010000118">
    <property type="protein sequence ID" value="MBU2693280.1"/>
    <property type="molecule type" value="Genomic_DNA"/>
</dbReference>
<protein>
    <submittedName>
        <fullName evidence="4">Hydroxylamine oxidase</fullName>
    </submittedName>
</protein>
<feature type="signal peptide" evidence="2">
    <location>
        <begin position="1"/>
        <end position="21"/>
    </location>
</feature>
<sequence length="498" mass="54308">MAALLVLGVPLLILLAALAPATVIAGAQPVISDDTEACLDCHSMTTSGIYWDWKHSRHAQSSLSAALTYPELSRRVSIKAAPAGMDSIAIGCAECHTLNANEHGDTFEHNGYNIHVVVTPRDCSTCHPEEVVQYAGNIMSNAHSNLVDNSLYQMLQSSINGVQHFIGDTITTDPQDELTDAESCLYCHGTVVSAVEMEERDTAFGEMSFPVLQGWPNQGVGRVNPDGSLGACTACHTRHQFSIEMARKPATCAECHKGPDVPASKVYEVSKHGNLYYSMQDKWSFDSVPWIPGRDFIAPTCATCHVSLLATEDGDVVAERTHRMNDRLAWRLLGVPYAHPHPISANTSIIQNKAGLPLPTELTGEPVDAFLIRAEDMRERAARMKGICAPCHAAGWTDSHFARLDKAIETTNAMTLSATEILLAAWSGGYAKGPAQSGNPFDEAIEKMWTEQWLFYANSIRFASAMGGADYGTFANGRWALSKNLREMHDWLMLRSGE</sequence>